<evidence type="ECO:0000313" key="2">
    <source>
        <dbReference type="EMBL" id="CAD7675104.1"/>
    </source>
</evidence>
<dbReference type="GO" id="GO:0034715">
    <property type="term" value="C:pICln-Sm protein complex"/>
    <property type="evidence" value="ECO:0007669"/>
    <property type="project" value="TreeGrafter"/>
</dbReference>
<dbReference type="SUPFAM" id="SSF50182">
    <property type="entry name" value="Sm-like ribonucleoproteins"/>
    <property type="match status" value="1"/>
</dbReference>
<dbReference type="EMBL" id="CAJHUB010000674">
    <property type="protein sequence ID" value="CAD7675104.1"/>
    <property type="molecule type" value="Genomic_DNA"/>
</dbReference>
<keyword evidence="1" id="KW-0694">RNA-binding</keyword>
<name>A0A811YDM9_NYCPR</name>
<accession>A0A811YDM9</accession>
<dbReference type="AlphaFoldDB" id="A0A811YDM9"/>
<dbReference type="GO" id="GO:0005685">
    <property type="term" value="C:U1 snRNP"/>
    <property type="evidence" value="ECO:0007669"/>
    <property type="project" value="TreeGrafter"/>
</dbReference>
<sequence>MEVTGTFKWGMESTGYLGTSGSYRNTQLASIYGYTEGALSGHLSGVLVRHNNVLYIRGTEEEEDGETRN</sequence>
<proteinExistence type="inferred from homology"/>
<keyword evidence="1" id="KW-0687">Ribonucleoprotein</keyword>
<keyword evidence="1" id="KW-0507">mRNA processing</keyword>
<evidence type="ECO:0000256" key="1">
    <source>
        <dbReference type="PIRNR" id="PIRNR006609"/>
    </source>
</evidence>
<dbReference type="PANTHER" id="PTHR11021:SF0">
    <property type="entry name" value="SMALL NUCLEAR RIBONUCLEOPROTEIN F"/>
    <property type="match status" value="1"/>
</dbReference>
<dbReference type="PANTHER" id="PTHR11021">
    <property type="entry name" value="SMALL NUCLEAR RIBONUCLEOPROTEIN F SNRNP-F"/>
    <property type="match status" value="1"/>
</dbReference>
<comment type="subcellular location">
    <subcellularLocation>
        <location evidence="1">Nucleus</location>
    </subcellularLocation>
</comment>
<gene>
    <name evidence="3" type="ORF">NYPRO_LOCUS12584</name>
    <name evidence="2" type="ORF">NYPRO_LOCUS7899</name>
</gene>
<evidence type="ECO:0000313" key="4">
    <source>
        <dbReference type="Proteomes" id="UP000645828"/>
    </source>
</evidence>
<dbReference type="GO" id="GO:0003723">
    <property type="term" value="F:RNA binding"/>
    <property type="evidence" value="ECO:0007669"/>
    <property type="project" value="UniProtKB-UniRule"/>
</dbReference>
<dbReference type="GO" id="GO:0000398">
    <property type="term" value="P:mRNA splicing, via spliceosome"/>
    <property type="evidence" value="ECO:0007669"/>
    <property type="project" value="InterPro"/>
</dbReference>
<comment type="similarity">
    <text evidence="1">Belongs to the snRNP Sm proteins family. SmF/LSm6 subfamily.</text>
</comment>
<dbReference type="Gene3D" id="2.30.30.100">
    <property type="match status" value="1"/>
</dbReference>
<keyword evidence="1" id="KW-0508">mRNA splicing</keyword>
<dbReference type="EMBL" id="CAJHUB010000744">
    <property type="protein sequence ID" value="CAD7679785.1"/>
    <property type="molecule type" value="Genomic_DNA"/>
</dbReference>
<dbReference type="Proteomes" id="UP000645828">
    <property type="component" value="Unassembled WGS sequence"/>
</dbReference>
<keyword evidence="1" id="KW-0747">Spliceosome</keyword>
<organism evidence="2 4">
    <name type="scientific">Nyctereutes procyonoides</name>
    <name type="common">Raccoon dog</name>
    <name type="synonym">Canis procyonoides</name>
    <dbReference type="NCBI Taxonomy" id="34880"/>
    <lineage>
        <taxon>Eukaryota</taxon>
        <taxon>Metazoa</taxon>
        <taxon>Chordata</taxon>
        <taxon>Craniata</taxon>
        <taxon>Vertebrata</taxon>
        <taxon>Euteleostomi</taxon>
        <taxon>Mammalia</taxon>
        <taxon>Eutheria</taxon>
        <taxon>Laurasiatheria</taxon>
        <taxon>Carnivora</taxon>
        <taxon>Caniformia</taxon>
        <taxon>Canidae</taxon>
        <taxon>Nyctereutes</taxon>
    </lineage>
</organism>
<dbReference type="InterPro" id="IPR010920">
    <property type="entry name" value="LSM_dom_sf"/>
</dbReference>
<evidence type="ECO:0000313" key="3">
    <source>
        <dbReference type="EMBL" id="CAD7679785.1"/>
    </source>
</evidence>
<protein>
    <submittedName>
        <fullName evidence="2">(raccoon dog) hypothetical protein</fullName>
    </submittedName>
</protein>
<reference evidence="2" key="1">
    <citation type="submission" date="2020-12" db="EMBL/GenBank/DDBJ databases">
        <authorList>
            <consortium name="Molecular Ecology Group"/>
        </authorList>
    </citation>
    <scope>NUCLEOTIDE SEQUENCE</scope>
    <source>
        <strain evidence="2">TBG_1078</strain>
    </source>
</reference>
<dbReference type="GO" id="GO:0071013">
    <property type="term" value="C:catalytic step 2 spliceosome"/>
    <property type="evidence" value="ECO:0007669"/>
    <property type="project" value="TreeGrafter"/>
</dbReference>
<dbReference type="InterPro" id="IPR016487">
    <property type="entry name" value="Lsm6/sSmF"/>
</dbReference>
<comment type="caution">
    <text evidence="2">The sequence shown here is derived from an EMBL/GenBank/DDBJ whole genome shotgun (WGS) entry which is preliminary data.</text>
</comment>
<keyword evidence="1" id="KW-0539">Nucleus</keyword>
<keyword evidence="4" id="KW-1185">Reference proteome</keyword>